<name>A0A518IL97_9PLAN</name>
<evidence type="ECO:0000313" key="1">
    <source>
        <dbReference type="EMBL" id="QDV53785.1"/>
    </source>
</evidence>
<accession>A0A518IL97</accession>
<keyword evidence="2" id="KW-1185">Reference proteome</keyword>
<dbReference type="KEGG" id="gfm:Enr17x_58680"/>
<protein>
    <submittedName>
        <fullName evidence="1">Uncharacterized protein</fullName>
    </submittedName>
</protein>
<dbReference type="Proteomes" id="UP000318313">
    <property type="component" value="Chromosome"/>
</dbReference>
<organism evidence="1 2">
    <name type="scientific">Gimesia fumaroli</name>
    <dbReference type="NCBI Taxonomy" id="2527976"/>
    <lineage>
        <taxon>Bacteria</taxon>
        <taxon>Pseudomonadati</taxon>
        <taxon>Planctomycetota</taxon>
        <taxon>Planctomycetia</taxon>
        <taxon>Planctomycetales</taxon>
        <taxon>Planctomycetaceae</taxon>
        <taxon>Gimesia</taxon>
    </lineage>
</organism>
<dbReference type="RefSeq" id="WP_145313535.1">
    <property type="nucleotide sequence ID" value="NZ_CP037452.1"/>
</dbReference>
<evidence type="ECO:0000313" key="2">
    <source>
        <dbReference type="Proteomes" id="UP000318313"/>
    </source>
</evidence>
<dbReference type="OrthoDB" id="9850320at2"/>
<dbReference type="EMBL" id="CP037452">
    <property type="protein sequence ID" value="QDV53785.1"/>
    <property type="molecule type" value="Genomic_DNA"/>
</dbReference>
<proteinExistence type="predicted"/>
<gene>
    <name evidence="1" type="ORF">Enr17x_58680</name>
</gene>
<reference evidence="1 2" key="1">
    <citation type="submission" date="2019-03" db="EMBL/GenBank/DDBJ databases">
        <title>Deep-cultivation of Planctomycetes and their phenomic and genomic characterization uncovers novel biology.</title>
        <authorList>
            <person name="Wiegand S."/>
            <person name="Jogler M."/>
            <person name="Boedeker C."/>
            <person name="Pinto D."/>
            <person name="Vollmers J."/>
            <person name="Rivas-Marin E."/>
            <person name="Kohn T."/>
            <person name="Peeters S.H."/>
            <person name="Heuer A."/>
            <person name="Rast P."/>
            <person name="Oberbeckmann S."/>
            <person name="Bunk B."/>
            <person name="Jeske O."/>
            <person name="Meyerdierks A."/>
            <person name="Storesund J.E."/>
            <person name="Kallscheuer N."/>
            <person name="Luecker S."/>
            <person name="Lage O.M."/>
            <person name="Pohl T."/>
            <person name="Merkel B.J."/>
            <person name="Hornburger P."/>
            <person name="Mueller R.-W."/>
            <person name="Bruemmer F."/>
            <person name="Labrenz M."/>
            <person name="Spormann A.M."/>
            <person name="Op den Camp H."/>
            <person name="Overmann J."/>
            <person name="Amann R."/>
            <person name="Jetten M.S.M."/>
            <person name="Mascher T."/>
            <person name="Medema M.H."/>
            <person name="Devos D.P."/>
            <person name="Kaster A.-K."/>
            <person name="Ovreas L."/>
            <person name="Rohde M."/>
            <person name="Galperin M.Y."/>
            <person name="Jogler C."/>
        </authorList>
    </citation>
    <scope>NUCLEOTIDE SEQUENCE [LARGE SCALE GENOMIC DNA]</scope>
    <source>
        <strain evidence="1 2">Enr17</strain>
    </source>
</reference>
<dbReference type="AlphaFoldDB" id="A0A518IL97"/>
<sequence>MLQENEGLIKSLLDQRGEESFDSMYGLRVEGDRELSEILKPIQQMLDDCWWYLGGAGVTLPLYLGNASAEMVEKQSLDYANFLDDESDYRVGKPGWFARYIDHVDACWDCYFACESLSSEKPRELLDRLDALDSKGRDDWWFGDVTDWSLPDEVVLVCRDVDAAYWDLFFRDKNDCTIIEQHLQQFDNIQCTPFVEPPVG</sequence>